<accession>A0A1I0MTF3</accession>
<reference evidence="3" key="1">
    <citation type="submission" date="2016-10" db="EMBL/GenBank/DDBJ databases">
        <authorList>
            <person name="Varghese N."/>
            <person name="Submissions S."/>
        </authorList>
    </citation>
    <scope>NUCLEOTIDE SEQUENCE [LARGE SCALE GENOMIC DNA]</scope>
    <source>
        <strain evidence="3">DSM 17724</strain>
    </source>
</reference>
<proteinExistence type="predicted"/>
<keyword evidence="3" id="KW-1185">Reference proteome</keyword>
<feature type="chain" id="PRO_5011503595" evidence="1">
    <location>
        <begin position="19"/>
        <end position="248"/>
    </location>
</feature>
<dbReference type="OrthoDB" id="1251128at2"/>
<evidence type="ECO:0000313" key="2">
    <source>
        <dbReference type="EMBL" id="SEV91943.1"/>
    </source>
</evidence>
<dbReference type="EMBL" id="FOIU01000001">
    <property type="protein sequence ID" value="SEV91943.1"/>
    <property type="molecule type" value="Genomic_DNA"/>
</dbReference>
<feature type="signal peptide" evidence="1">
    <location>
        <begin position="1"/>
        <end position="18"/>
    </location>
</feature>
<protein>
    <submittedName>
        <fullName evidence="2">Uncharacterized protein</fullName>
    </submittedName>
</protein>
<dbReference type="STRING" id="356305.SAMN05421841_0192"/>
<organism evidence="2 3">
    <name type="scientific">Chryseobacterium wanjuense</name>
    <dbReference type="NCBI Taxonomy" id="356305"/>
    <lineage>
        <taxon>Bacteria</taxon>
        <taxon>Pseudomonadati</taxon>
        <taxon>Bacteroidota</taxon>
        <taxon>Flavobacteriia</taxon>
        <taxon>Flavobacteriales</taxon>
        <taxon>Weeksellaceae</taxon>
        <taxon>Chryseobacterium group</taxon>
        <taxon>Chryseobacterium</taxon>
    </lineage>
</organism>
<gene>
    <name evidence="2" type="ORF">SAMN05421841_0192</name>
</gene>
<evidence type="ECO:0000256" key="1">
    <source>
        <dbReference type="SAM" id="SignalP"/>
    </source>
</evidence>
<keyword evidence="1" id="KW-0732">Signal</keyword>
<dbReference type="Proteomes" id="UP000199469">
    <property type="component" value="Unassembled WGS sequence"/>
</dbReference>
<dbReference type="RefSeq" id="WP_139176679.1">
    <property type="nucleotide sequence ID" value="NZ_FOIU01000001.1"/>
</dbReference>
<evidence type="ECO:0000313" key="3">
    <source>
        <dbReference type="Proteomes" id="UP000199469"/>
    </source>
</evidence>
<sequence>MKKPFILCSMIFFSLAYSQVGINNSSPNSSLDITARTPTGTANANVKDGIIVPRVDRARAQAMGNNTSPAVTESTLIYVNNVSTGTPTGSAANISAIGYYYFDSNALPAPGLWQPLRPSNFDMFATQLLIPPHNTWAADFSGHSVAGYDANSWWVISKSSSGGVAGTPARMTIVYEYQGTPLNIANTYPELTVGNNIGTPDVYTANLIGMANNGTAGRTRLTVSVVRAESFSAWGGTYLLNILLIKKL</sequence>
<dbReference type="AlphaFoldDB" id="A0A1I0MTF3"/>
<name>A0A1I0MTF3_9FLAO</name>